<dbReference type="Proteomes" id="UP001562425">
    <property type="component" value="Unassembled WGS sequence"/>
</dbReference>
<proteinExistence type="inferred from homology"/>
<feature type="compositionally biased region" description="Low complexity" evidence="4">
    <location>
        <begin position="429"/>
        <end position="438"/>
    </location>
</feature>
<dbReference type="PANTHER" id="PTHR14248">
    <property type="entry name" value="CYCLIN Y, ISOFORM A"/>
    <property type="match status" value="1"/>
</dbReference>
<dbReference type="InterPro" id="IPR014018">
    <property type="entry name" value="SecA_motor_DEAD"/>
</dbReference>
<evidence type="ECO:0000313" key="6">
    <source>
        <dbReference type="EMBL" id="KAL1374442.1"/>
    </source>
</evidence>
<dbReference type="SUPFAM" id="SSF47954">
    <property type="entry name" value="Cyclin-like"/>
    <property type="match status" value="1"/>
</dbReference>
<evidence type="ECO:0000259" key="5">
    <source>
        <dbReference type="PROSITE" id="PS51196"/>
    </source>
</evidence>
<feature type="region of interest" description="Disordered" evidence="4">
    <location>
        <begin position="429"/>
        <end position="480"/>
    </location>
</feature>
<feature type="compositionally biased region" description="Basic and acidic residues" evidence="4">
    <location>
        <begin position="18"/>
        <end position="31"/>
    </location>
</feature>
<dbReference type="EMBL" id="JBEHCU010013369">
    <property type="protein sequence ID" value="KAL1374442.1"/>
    <property type="molecule type" value="Genomic_DNA"/>
</dbReference>
<keyword evidence="7" id="KW-1185">Reference proteome</keyword>
<keyword evidence="2 3" id="KW-0195">Cyclin</keyword>
<dbReference type="Gene3D" id="3.40.50.300">
    <property type="entry name" value="P-loop containing nucleotide triphosphate hydrolases"/>
    <property type="match status" value="1"/>
</dbReference>
<feature type="region of interest" description="Disordered" evidence="4">
    <location>
        <begin position="73"/>
        <end position="110"/>
    </location>
</feature>
<dbReference type="Pfam" id="PF07517">
    <property type="entry name" value="SecA_DEAD"/>
    <property type="match status" value="1"/>
</dbReference>
<dbReference type="Pfam" id="PF00134">
    <property type="entry name" value="Cyclin_N"/>
    <property type="match status" value="1"/>
</dbReference>
<dbReference type="InterPro" id="IPR027417">
    <property type="entry name" value="P-loop_NTPase"/>
</dbReference>
<protein>
    <recommendedName>
        <fullName evidence="5">SecA family profile domain-containing protein</fullName>
    </recommendedName>
</protein>
<evidence type="ECO:0000313" key="7">
    <source>
        <dbReference type="Proteomes" id="UP001562425"/>
    </source>
</evidence>
<dbReference type="InterPro" id="IPR036915">
    <property type="entry name" value="Cyclin-like_sf"/>
</dbReference>
<dbReference type="SMART" id="SM00385">
    <property type="entry name" value="CYCLIN"/>
    <property type="match status" value="1"/>
</dbReference>
<feature type="compositionally biased region" description="Gly residues" evidence="4">
    <location>
        <begin position="91"/>
        <end position="103"/>
    </location>
</feature>
<dbReference type="InterPro" id="IPR006671">
    <property type="entry name" value="Cyclin_N"/>
</dbReference>
<feature type="compositionally biased region" description="Polar residues" evidence="4">
    <location>
        <begin position="1"/>
        <end position="11"/>
    </location>
</feature>
<reference evidence="6 7" key="1">
    <citation type="submission" date="2024-05" db="EMBL/GenBank/DDBJ databases">
        <title>Culex pipiens pipiens assembly and annotation.</title>
        <authorList>
            <person name="Alout H."/>
            <person name="Durand T."/>
        </authorList>
    </citation>
    <scope>NUCLEOTIDE SEQUENCE [LARGE SCALE GENOMIC DNA]</scope>
    <source>
        <strain evidence="6">HA-2024</strain>
        <tissue evidence="6">Whole body</tissue>
    </source>
</reference>
<evidence type="ECO:0000256" key="3">
    <source>
        <dbReference type="RuleBase" id="RU000383"/>
    </source>
</evidence>
<feature type="region of interest" description="Disordered" evidence="4">
    <location>
        <begin position="1"/>
        <end position="61"/>
    </location>
</feature>
<feature type="domain" description="SecA family profile" evidence="5">
    <location>
        <begin position="1245"/>
        <end position="1467"/>
    </location>
</feature>
<comment type="caution">
    <text evidence="6">The sequence shown here is derived from an EMBL/GenBank/DDBJ whole genome shotgun (WGS) entry which is preliminary data.</text>
</comment>
<feature type="compositionally biased region" description="Acidic residues" evidence="4">
    <location>
        <begin position="451"/>
        <end position="469"/>
    </location>
</feature>
<organism evidence="6 7">
    <name type="scientific">Culex pipiens pipiens</name>
    <name type="common">Northern house mosquito</name>
    <dbReference type="NCBI Taxonomy" id="38569"/>
    <lineage>
        <taxon>Eukaryota</taxon>
        <taxon>Metazoa</taxon>
        <taxon>Ecdysozoa</taxon>
        <taxon>Arthropoda</taxon>
        <taxon>Hexapoda</taxon>
        <taxon>Insecta</taxon>
        <taxon>Pterygota</taxon>
        <taxon>Neoptera</taxon>
        <taxon>Endopterygota</taxon>
        <taxon>Diptera</taxon>
        <taxon>Nematocera</taxon>
        <taxon>Culicoidea</taxon>
        <taxon>Culicidae</taxon>
        <taxon>Culicinae</taxon>
        <taxon>Culicini</taxon>
        <taxon>Culex</taxon>
        <taxon>Culex</taxon>
    </lineage>
</organism>
<name>A0ABD1CDJ3_CULPP</name>
<comment type="similarity">
    <text evidence="1">Belongs to the cyclin family. Cyclin Y subfamily.</text>
</comment>
<gene>
    <name evidence="6" type="ORF">pipiens_001111</name>
</gene>
<evidence type="ECO:0000256" key="1">
    <source>
        <dbReference type="ARBA" id="ARBA00005463"/>
    </source>
</evidence>
<dbReference type="SUPFAM" id="SSF52540">
    <property type="entry name" value="P-loop containing nucleoside triphosphate hydrolases"/>
    <property type="match status" value="1"/>
</dbReference>
<dbReference type="PROSITE" id="PS51196">
    <property type="entry name" value="SECA_MOTOR_DEAD"/>
    <property type="match status" value="1"/>
</dbReference>
<accession>A0ABD1CDJ3</accession>
<dbReference type="FunFam" id="1.10.472.10:FF:000011">
    <property type="entry name" value="Cyclin-Y isoform 1"/>
    <property type="match status" value="1"/>
</dbReference>
<dbReference type="InterPro" id="IPR011115">
    <property type="entry name" value="SecA_DEAD"/>
</dbReference>
<dbReference type="InterPro" id="IPR013763">
    <property type="entry name" value="Cyclin-like_dom"/>
</dbReference>
<dbReference type="CDD" id="cd20540">
    <property type="entry name" value="CYCLIN_CCNY_like"/>
    <property type="match status" value="1"/>
</dbReference>
<sequence length="1467" mass="165716">MGNKNSCCSYSSPPPTRKAKETPVFEEHLPEGELSTNNLQHISEREGDDGEHDPSVDPSAGTMFLERSKQSLENGMTRKKSQHQIAASQGSTGGGGGGGGGSSSAGPPVLKKSSSCSTIYLDDSTVSQPNLKNTVKCVSLAIYYHIKTRTSERRIDIFDEKLHPLTRDPVPEDYDAHNPEHRQIYKFVRTLFNAAQLTAECAIITLIYLERLLTYAELDIAPCNWKRIVLGAILLASKVWDDQAVWNVDYCQILKDITVEDMNELERQFLELLQFNINVPSSVYAKYYFDLRTLAEANELSFPTEPLSKERAQKLEAMSRVMQDKATAEALKNGMKKWSSIDNIHQQGNVRRSVAILSKSIRFDQDMAPNLDAPSKKPDEQNHDDSALEAIASLFEPAAGQSTSSEEDFELLSDGESIEVLEAAADGLDASAGSRSGGPEVTVKDDQLVEQNEETEVLQELETQNDSDEEERRPAEADQSMDDSILEALIALYVDEDQRTELDASEVVIAKVETKVPAIVHEVPESFTRTPTGGVRFESSNGLEFISLGPTLPLKVSQLKCSARIFHDGMEIRLHNEGCLFLIDDSFMARVELMHAVPVLSAGHFAQAKTALFRQLRIGQIFVDEVMASRDRERAQLLATINRIQKRAATDPATAMQLFSVVQKSTNLNYIDFCELLFYSPATPPVLKEQAVKLHQIEEVTERRNRFLWQFHVRFANPTHELKATLKEFCTAVVENRANSLLDMAPHCLREQLKDVPQRSIFRMHDNDVKVFHDLDQVLNREIFQKPLEDLAGRWINRVKTSKPSDAIVSVVNPIYFSLCRSLEELILEIVSKTDHNPEELLLSDRNGWHAMKNAIQWKSETSLTKCLQREYFFVVRLLKHFDPASDNPKPFDYKPRRLLGGAARESMLGSLFRRLIGQPKQNPLGIADEFYVWFCLLDDVLHHVLPDDDHALDIFEQILQNFVQLLSKATFEQMEMVRVITHSIGRFIVQIFLFVSSDKAQSYEDKQILQAQLDAINRTMLGADSTKFFRDLIDVFSSFWKNRCGIIENIPSKNALGEMEQIKKTLLAIVVVALRKNVGAEHVISLFRCLNDFIVDLDDVCFDWLIKSLPEKPMKALITMEFIEPVDNKWNGKAGPKHCVIEVISTLLGCMHTQLERERWTSNKCLSPSDQIVSSSVLISSIRSTLIYLREQEEYVSFDMFVDERINPFCKVVETCPSLSDFVKRVGMIKESFCYMRKQNEMSVAEALRMYGEQNDEGGFNAEQLQQAYEQYSDQFETYMAETVPEEDVKAKVAVLTKPLLESVQPILFKEWSAEFKRTEMPKILAGVAAVWSTMVSADVSSTGKYFKPHCIQILCVLRLLGADSGEKGVSKHLAQVLTGQGKSLVLALIAAVLALTGHQVQLVCYNDYLVKRDAKDFADLYDILEIEDAVKKFASRTKPKTQVQDNSVLLMDEVDVFFTKEYYGT</sequence>
<evidence type="ECO:0000256" key="4">
    <source>
        <dbReference type="SAM" id="MobiDB-lite"/>
    </source>
</evidence>
<dbReference type="Gene3D" id="1.10.472.10">
    <property type="entry name" value="Cyclin-like"/>
    <property type="match status" value="1"/>
</dbReference>
<evidence type="ECO:0000256" key="2">
    <source>
        <dbReference type="ARBA" id="ARBA00023127"/>
    </source>
</evidence>